<evidence type="ECO:0000313" key="1">
    <source>
        <dbReference type="EMBL" id="CAI9577297.1"/>
    </source>
</evidence>
<sequence>LAHLGLSHTSSAVSLGDVASPISVVQAGAVASTSIVPQPPRIRTQARRAPSILSDELANPDCQPTNSAAPALPPFTAQPGIQVETAKLTTPLIIWSCFSQNICMH</sequence>
<dbReference type="EMBL" id="CATNWA010014905">
    <property type="protein sequence ID" value="CAI9577297.1"/>
    <property type="molecule type" value="Genomic_DNA"/>
</dbReference>
<reference evidence="1" key="1">
    <citation type="submission" date="2023-05" db="EMBL/GenBank/DDBJ databases">
        <authorList>
            <person name="Stuckert A."/>
        </authorList>
    </citation>
    <scope>NUCLEOTIDE SEQUENCE</scope>
</reference>
<organism evidence="1 2">
    <name type="scientific">Staurois parvus</name>
    <dbReference type="NCBI Taxonomy" id="386267"/>
    <lineage>
        <taxon>Eukaryota</taxon>
        <taxon>Metazoa</taxon>
        <taxon>Chordata</taxon>
        <taxon>Craniata</taxon>
        <taxon>Vertebrata</taxon>
        <taxon>Euteleostomi</taxon>
        <taxon>Amphibia</taxon>
        <taxon>Batrachia</taxon>
        <taxon>Anura</taxon>
        <taxon>Neobatrachia</taxon>
        <taxon>Ranoidea</taxon>
        <taxon>Ranidae</taxon>
        <taxon>Staurois</taxon>
    </lineage>
</organism>
<evidence type="ECO:0000313" key="2">
    <source>
        <dbReference type="Proteomes" id="UP001162483"/>
    </source>
</evidence>
<name>A0ABN9E157_9NEOB</name>
<protein>
    <submittedName>
        <fullName evidence="1">Uncharacterized protein</fullName>
    </submittedName>
</protein>
<accession>A0ABN9E157</accession>
<comment type="caution">
    <text evidence="1">The sequence shown here is derived from an EMBL/GenBank/DDBJ whole genome shotgun (WGS) entry which is preliminary data.</text>
</comment>
<keyword evidence="2" id="KW-1185">Reference proteome</keyword>
<dbReference type="Proteomes" id="UP001162483">
    <property type="component" value="Unassembled WGS sequence"/>
</dbReference>
<gene>
    <name evidence="1" type="ORF">SPARVUS_LOCUS8690572</name>
</gene>
<proteinExistence type="predicted"/>
<feature type="non-terminal residue" evidence="1">
    <location>
        <position position="1"/>
    </location>
</feature>